<dbReference type="Proteomes" id="UP000019118">
    <property type="component" value="Unassembled WGS sequence"/>
</dbReference>
<dbReference type="InterPro" id="IPR013783">
    <property type="entry name" value="Ig-like_fold"/>
</dbReference>
<keyword evidence="6" id="KW-0732">Signal</keyword>
<evidence type="ECO:0000313" key="9">
    <source>
        <dbReference type="EnsemblMetazoa" id="XP_019766209.1"/>
    </source>
</evidence>
<evidence type="ECO:0000256" key="6">
    <source>
        <dbReference type="SAM" id="SignalP"/>
    </source>
</evidence>
<protein>
    <recommendedName>
        <fullName evidence="11">Locomotion-related protein Hikaru genki</fullName>
    </recommendedName>
</protein>
<feature type="domain" description="Sushi" evidence="8">
    <location>
        <begin position="110"/>
        <end position="177"/>
    </location>
</feature>
<dbReference type="Pfam" id="PF00084">
    <property type="entry name" value="Sushi"/>
    <property type="match status" value="4"/>
</dbReference>
<dbReference type="Gene3D" id="2.10.70.10">
    <property type="entry name" value="Complement Module, domain 1"/>
    <property type="match status" value="5"/>
</dbReference>
<proteinExistence type="predicted"/>
<evidence type="ECO:0008006" key="11">
    <source>
        <dbReference type="Google" id="ProtNLM"/>
    </source>
</evidence>
<dbReference type="PANTHER" id="PTHR19325:SF575">
    <property type="entry name" value="LOCOMOTION-RELATED PROTEIN HIKARU GENKI"/>
    <property type="match status" value="1"/>
</dbReference>
<dbReference type="InterPro" id="IPR007110">
    <property type="entry name" value="Ig-like_dom"/>
</dbReference>
<comment type="caution">
    <text evidence="5">Lacks conserved residue(s) required for the propagation of feature annotation.</text>
</comment>
<feature type="disulfide bond" evidence="5">
    <location>
        <begin position="447"/>
        <end position="474"/>
    </location>
</feature>
<dbReference type="InterPro" id="IPR036179">
    <property type="entry name" value="Ig-like_dom_sf"/>
</dbReference>
<dbReference type="SMART" id="SM00032">
    <property type="entry name" value="CCP"/>
    <property type="match status" value="5"/>
</dbReference>
<organism evidence="9 10">
    <name type="scientific">Dendroctonus ponderosae</name>
    <name type="common">Mountain pine beetle</name>
    <dbReference type="NCBI Taxonomy" id="77166"/>
    <lineage>
        <taxon>Eukaryota</taxon>
        <taxon>Metazoa</taxon>
        <taxon>Ecdysozoa</taxon>
        <taxon>Arthropoda</taxon>
        <taxon>Hexapoda</taxon>
        <taxon>Insecta</taxon>
        <taxon>Pterygota</taxon>
        <taxon>Neoptera</taxon>
        <taxon>Endopterygota</taxon>
        <taxon>Coleoptera</taxon>
        <taxon>Polyphaga</taxon>
        <taxon>Cucujiformia</taxon>
        <taxon>Curculionidae</taxon>
        <taxon>Scolytinae</taxon>
        <taxon>Dendroctonus</taxon>
    </lineage>
</organism>
<reference evidence="10" key="1">
    <citation type="journal article" date="2013" name="Genome Biol.">
        <title>Draft genome of the mountain pine beetle, Dendroctonus ponderosae Hopkins, a major forest pest.</title>
        <authorList>
            <person name="Keeling C.I."/>
            <person name="Yuen M.M."/>
            <person name="Liao N.Y."/>
            <person name="Docking T.R."/>
            <person name="Chan S.K."/>
            <person name="Taylor G.A."/>
            <person name="Palmquist D.L."/>
            <person name="Jackman S.D."/>
            <person name="Nguyen A."/>
            <person name="Li M."/>
            <person name="Henderson H."/>
            <person name="Janes J.K."/>
            <person name="Zhao Y."/>
            <person name="Pandoh P."/>
            <person name="Moore R."/>
            <person name="Sperling F.A."/>
            <person name="Huber D.P."/>
            <person name="Birol I."/>
            <person name="Jones S.J."/>
            <person name="Bohlmann J."/>
        </authorList>
    </citation>
    <scope>NUCLEOTIDE SEQUENCE</scope>
</reference>
<evidence type="ECO:0000259" key="8">
    <source>
        <dbReference type="PROSITE" id="PS50923"/>
    </source>
</evidence>
<evidence type="ECO:0000256" key="4">
    <source>
        <dbReference type="ARBA" id="ARBA00023180"/>
    </source>
</evidence>
<dbReference type="PROSITE" id="PS50835">
    <property type="entry name" value="IG_LIKE"/>
    <property type="match status" value="1"/>
</dbReference>
<evidence type="ECO:0000256" key="2">
    <source>
        <dbReference type="ARBA" id="ARBA00022737"/>
    </source>
</evidence>
<feature type="domain" description="Ig-like" evidence="7">
    <location>
        <begin position="190"/>
        <end position="290"/>
    </location>
</feature>
<keyword evidence="3 5" id="KW-1015">Disulfide bond</keyword>
<feature type="chain" id="PRO_5043714592" description="Locomotion-related protein Hikaru genki" evidence="6">
    <location>
        <begin position="25"/>
        <end position="549"/>
    </location>
</feature>
<name>A0AAR5PYX7_DENPD</name>
<evidence type="ECO:0000256" key="5">
    <source>
        <dbReference type="PROSITE-ProRule" id="PRU00302"/>
    </source>
</evidence>
<dbReference type="InterPro" id="IPR035976">
    <property type="entry name" value="Sushi/SCR/CCP_sf"/>
</dbReference>
<reference evidence="9" key="2">
    <citation type="submission" date="2024-08" db="UniProtKB">
        <authorList>
            <consortium name="EnsemblMetazoa"/>
        </authorList>
    </citation>
    <scope>IDENTIFICATION</scope>
</reference>
<feature type="domain" description="Sushi" evidence="8">
    <location>
        <begin position="348"/>
        <end position="410"/>
    </location>
</feature>
<dbReference type="SUPFAM" id="SSF48726">
    <property type="entry name" value="Immunoglobulin"/>
    <property type="match status" value="1"/>
</dbReference>
<keyword evidence="4" id="KW-0325">Glycoprotein</keyword>
<feature type="disulfide bond" evidence="5">
    <location>
        <begin position="381"/>
        <end position="408"/>
    </location>
</feature>
<accession>A0AAR5PYX7</accession>
<feature type="domain" description="Sushi" evidence="8">
    <location>
        <begin position="411"/>
        <end position="476"/>
    </location>
</feature>
<evidence type="ECO:0000256" key="1">
    <source>
        <dbReference type="ARBA" id="ARBA00022659"/>
    </source>
</evidence>
<keyword evidence="2" id="KW-0677">Repeat</keyword>
<feature type="disulfide bond" evidence="5">
    <location>
        <begin position="318"/>
        <end position="345"/>
    </location>
</feature>
<dbReference type="EnsemblMetazoa" id="XM_019910650.1">
    <property type="protein sequence ID" value="XP_019766209.1"/>
    <property type="gene ID" value="LOC109541724"/>
</dbReference>
<dbReference type="AlphaFoldDB" id="A0AAR5PYX7"/>
<keyword evidence="10" id="KW-1185">Reference proteome</keyword>
<dbReference type="InterPro" id="IPR050350">
    <property type="entry name" value="Compl-Cell_Adhes-Reg"/>
</dbReference>
<keyword evidence="1 5" id="KW-0768">Sushi</keyword>
<dbReference type="InterPro" id="IPR000436">
    <property type="entry name" value="Sushi_SCR_CCP_dom"/>
</dbReference>
<dbReference type="SUPFAM" id="SSF57535">
    <property type="entry name" value="Complement control module/SCR domain"/>
    <property type="match status" value="5"/>
</dbReference>
<dbReference type="PANTHER" id="PTHR19325">
    <property type="entry name" value="COMPLEMENT COMPONENT-RELATED SUSHI DOMAIN-CONTAINING"/>
    <property type="match status" value="1"/>
</dbReference>
<dbReference type="Gene3D" id="2.60.40.10">
    <property type="entry name" value="Immunoglobulins"/>
    <property type="match status" value="1"/>
</dbReference>
<evidence type="ECO:0000256" key="3">
    <source>
        <dbReference type="ARBA" id="ARBA00023157"/>
    </source>
</evidence>
<evidence type="ECO:0000313" key="10">
    <source>
        <dbReference type="Proteomes" id="UP000019118"/>
    </source>
</evidence>
<feature type="domain" description="Sushi" evidence="8">
    <location>
        <begin position="289"/>
        <end position="347"/>
    </location>
</feature>
<evidence type="ECO:0000259" key="7">
    <source>
        <dbReference type="PROSITE" id="PS50835"/>
    </source>
</evidence>
<feature type="domain" description="Sushi" evidence="8">
    <location>
        <begin position="485"/>
        <end position="545"/>
    </location>
</feature>
<dbReference type="CDD" id="cd00033">
    <property type="entry name" value="CCP"/>
    <property type="match status" value="5"/>
</dbReference>
<feature type="signal peptide" evidence="6">
    <location>
        <begin position="1"/>
        <end position="24"/>
    </location>
</feature>
<sequence length="549" mass="59719">MHLMGNDAVLFSVVLLSALSILSGRCKVLREDFTSTICSPPLLVVNGSETVKGEFRIRSQFSHVKEVKFSGSIGPLGEKRLCKIKCIGGKWVGPLCVGQQVNGRFESLLKSCKLHYINPNQVVTFKNVIINNPGVAFPHGSQLQVRCRELGLYKLLGTASPRCLNGDWTSRLPSCVPTTFLTNFTEDAPPTILIKIPSGSASVEPAGYLAVFPGSTIHFECLYQRRVGAPEWTWTPSEKYLAGWAIAEEEKDLTYRLSIYYAKAQDSGTFTCATPRGITNSVVLHVVSITCDPISVRGIHLTVRVEGTRLGNKAIFHCPLGYLVSGAPNLTCQASGKWSADVPKCEPVQCPSLHAPGGLEEPHLQLEEHNNSYGGRAIFSCAWGYKLLGPPGLECEISGNWSGRLPKCLPVQCPPPVLPINGHLIQSESPGMDGERYAVGSLVQFACKGAHLLEGEASIICTETGFWSHPPPFCTHPPGRVNGGFETVLPGDPDNGLVMPTKFAYEPGDELQVSCNPGFESRMDQQRVRCLPDGRWDAPLPNCTSYDQI</sequence>
<dbReference type="PROSITE" id="PS50923">
    <property type="entry name" value="SUSHI"/>
    <property type="match status" value="5"/>
</dbReference>